<name>A0AAN0T5W9_HEYCO</name>
<keyword evidence="2" id="KW-1185">Reference proteome</keyword>
<gene>
    <name evidence="1" type="ORF">SB48_HM08orf03457</name>
</gene>
<sequence length="47" mass="5210">MILFANSSFRFSIDAHAAVNAASVEKENQPAYIFRIEKSCFKCAALV</sequence>
<proteinExistence type="predicted"/>
<protein>
    <submittedName>
        <fullName evidence="1">Uncharacterized protein</fullName>
    </submittedName>
</protein>
<dbReference type="Proteomes" id="UP000032024">
    <property type="component" value="Chromosome"/>
</dbReference>
<dbReference type="AlphaFoldDB" id="A0AAN0T5W9"/>
<reference evidence="2" key="1">
    <citation type="submission" date="2015-01" db="EMBL/GenBank/DDBJ databases">
        <title>Comparative genome analysis of Bacillus coagulans HM-08, Clostridium butyricum HM-68, Bacillus subtilis HM-66 and Bacillus paralicheniformis BL-09.</title>
        <authorList>
            <person name="Zhang H."/>
        </authorList>
    </citation>
    <scope>NUCLEOTIDE SEQUENCE [LARGE SCALE GENOMIC DNA]</scope>
    <source>
        <strain evidence="2">HM-08</strain>
    </source>
</reference>
<evidence type="ECO:0000313" key="2">
    <source>
        <dbReference type="Proteomes" id="UP000032024"/>
    </source>
</evidence>
<accession>A0AAN0T5W9</accession>
<dbReference type="EMBL" id="CP010525">
    <property type="protein sequence ID" value="AJO22983.1"/>
    <property type="molecule type" value="Genomic_DNA"/>
</dbReference>
<evidence type="ECO:0000313" key="1">
    <source>
        <dbReference type="EMBL" id="AJO22983.1"/>
    </source>
</evidence>
<organism evidence="1 2">
    <name type="scientific">Heyndrickxia coagulans</name>
    <name type="common">Weizmannia coagulans</name>
    <dbReference type="NCBI Taxonomy" id="1398"/>
    <lineage>
        <taxon>Bacteria</taxon>
        <taxon>Bacillati</taxon>
        <taxon>Bacillota</taxon>
        <taxon>Bacilli</taxon>
        <taxon>Bacillales</taxon>
        <taxon>Bacillaceae</taxon>
        <taxon>Heyndrickxia</taxon>
    </lineage>
</organism>